<dbReference type="EMBL" id="MU277195">
    <property type="protein sequence ID" value="KAI0065508.1"/>
    <property type="molecule type" value="Genomic_DNA"/>
</dbReference>
<evidence type="ECO:0000313" key="1">
    <source>
        <dbReference type="EMBL" id="KAI0065508.1"/>
    </source>
</evidence>
<evidence type="ECO:0000313" key="2">
    <source>
        <dbReference type="Proteomes" id="UP000814140"/>
    </source>
</evidence>
<reference evidence="1" key="1">
    <citation type="submission" date="2021-03" db="EMBL/GenBank/DDBJ databases">
        <authorList>
            <consortium name="DOE Joint Genome Institute"/>
            <person name="Ahrendt S."/>
            <person name="Looney B.P."/>
            <person name="Miyauchi S."/>
            <person name="Morin E."/>
            <person name="Drula E."/>
            <person name="Courty P.E."/>
            <person name="Chicoki N."/>
            <person name="Fauchery L."/>
            <person name="Kohler A."/>
            <person name="Kuo A."/>
            <person name="Labutti K."/>
            <person name="Pangilinan J."/>
            <person name="Lipzen A."/>
            <person name="Riley R."/>
            <person name="Andreopoulos W."/>
            <person name="He G."/>
            <person name="Johnson J."/>
            <person name="Barry K.W."/>
            <person name="Grigoriev I.V."/>
            <person name="Nagy L."/>
            <person name="Hibbett D."/>
            <person name="Henrissat B."/>
            <person name="Matheny P.B."/>
            <person name="Labbe J."/>
            <person name="Martin F."/>
        </authorList>
    </citation>
    <scope>NUCLEOTIDE SEQUENCE</scope>
    <source>
        <strain evidence="1">HHB10654</strain>
    </source>
</reference>
<comment type="caution">
    <text evidence="1">The sequence shown here is derived from an EMBL/GenBank/DDBJ whole genome shotgun (WGS) entry which is preliminary data.</text>
</comment>
<proteinExistence type="predicted"/>
<sequence length="503" mass="55967">MIATTTIAERANNEKSTCDLSDWEALKEMFARAAEQYELDDIAAALSLLRGVIHECHRFLLRYLDPSVLYLPPVHPRLSPETLTPPEERLYRDWESSERPRKSSPSPTRVVRKRERPSRSTDLPTAFHAILGITLFLFGNLVSQDPSLVLQGEPPSPIPYWLAALDVFETGENLPSRTNGFSGDAEDWRMAIVWGRTLVCLADEKISLMARAKTETDARIPVEEPKWPTDSPFHTIAVRRPPVTRRTSLATATPNDLMVLAMDQFSRGIFHMPHPQYAHTTSAIFSRPSTSSAVPIPVPVSPDALGFSRPKELFTIASEVLSVAERLQEADERRYWASWADSVFNQMKMEADMSEWRTRITIARGRCWLIAGSAKVDDLEDALEHGNSDILMSRDAEEAREGLAMAISFFDRAKGSASAASSETDLHELQPLVGLCLCVSKNPLTEALLSLANITIDDVQREELYSRAQAEGGDSIILSPSSESPNMSPTTNIHDPVVPMDES</sequence>
<name>A0ACB8TAA1_9AGAM</name>
<gene>
    <name evidence="1" type="ORF">BV25DRAFT_1798366</name>
</gene>
<keyword evidence="2" id="KW-1185">Reference proteome</keyword>
<accession>A0ACB8TAA1</accession>
<organism evidence="1 2">
    <name type="scientific">Artomyces pyxidatus</name>
    <dbReference type="NCBI Taxonomy" id="48021"/>
    <lineage>
        <taxon>Eukaryota</taxon>
        <taxon>Fungi</taxon>
        <taxon>Dikarya</taxon>
        <taxon>Basidiomycota</taxon>
        <taxon>Agaricomycotina</taxon>
        <taxon>Agaricomycetes</taxon>
        <taxon>Russulales</taxon>
        <taxon>Auriscalpiaceae</taxon>
        <taxon>Artomyces</taxon>
    </lineage>
</organism>
<protein>
    <submittedName>
        <fullName evidence="1">Uncharacterized protein</fullName>
    </submittedName>
</protein>
<dbReference type="Proteomes" id="UP000814140">
    <property type="component" value="Unassembled WGS sequence"/>
</dbReference>
<reference evidence="1" key="2">
    <citation type="journal article" date="2022" name="New Phytol.">
        <title>Evolutionary transition to the ectomycorrhizal habit in the genomes of a hyperdiverse lineage of mushroom-forming fungi.</title>
        <authorList>
            <person name="Looney B."/>
            <person name="Miyauchi S."/>
            <person name="Morin E."/>
            <person name="Drula E."/>
            <person name="Courty P.E."/>
            <person name="Kohler A."/>
            <person name="Kuo A."/>
            <person name="LaButti K."/>
            <person name="Pangilinan J."/>
            <person name="Lipzen A."/>
            <person name="Riley R."/>
            <person name="Andreopoulos W."/>
            <person name="He G."/>
            <person name="Johnson J."/>
            <person name="Nolan M."/>
            <person name="Tritt A."/>
            <person name="Barry K.W."/>
            <person name="Grigoriev I.V."/>
            <person name="Nagy L.G."/>
            <person name="Hibbett D."/>
            <person name="Henrissat B."/>
            <person name="Matheny P.B."/>
            <person name="Labbe J."/>
            <person name="Martin F.M."/>
        </authorList>
    </citation>
    <scope>NUCLEOTIDE SEQUENCE</scope>
    <source>
        <strain evidence="1">HHB10654</strain>
    </source>
</reference>